<gene>
    <name evidence="2" type="ORF">A9D14_17170</name>
    <name evidence="3" type="ORF">H4O24_16895</name>
</gene>
<dbReference type="AlphaFoldDB" id="A0A1Z1FH27"/>
<keyword evidence="2" id="KW-0614">Plasmid</keyword>
<dbReference type="Pfam" id="PF12697">
    <property type="entry name" value="Abhydrolase_6"/>
    <property type="match status" value="1"/>
</dbReference>
<dbReference type="OrthoDB" id="5491135at2"/>
<dbReference type="Proteomes" id="UP000195807">
    <property type="component" value="Plasmid pCME4A9I"/>
</dbReference>
<dbReference type="STRING" id="450378.GCA_001661675_03452"/>
<geneLocation type="plasmid" evidence="3 5">
    <name>plas1</name>
</geneLocation>
<dbReference type="RefSeq" id="WP_066850566.1">
    <property type="nucleotide sequence ID" value="NZ_CP019603.1"/>
</dbReference>
<geneLocation type="plasmid" evidence="2">
    <name>pCME4A9I</name>
</geneLocation>
<evidence type="ECO:0000313" key="5">
    <source>
        <dbReference type="Proteomes" id="UP000515297"/>
    </source>
</evidence>
<dbReference type="InterPro" id="IPR050228">
    <property type="entry name" value="Carboxylesterase_BioH"/>
</dbReference>
<accession>A0A1Z1FH27</accession>
<dbReference type="Proteomes" id="UP000515297">
    <property type="component" value="Plasmid plas1"/>
</dbReference>
<dbReference type="PANTHER" id="PTHR43194:SF2">
    <property type="entry name" value="PEROXISOMAL MEMBRANE PROTEIN LPX1"/>
    <property type="match status" value="1"/>
</dbReference>
<geneLocation type="plasmid" evidence="4">
    <name>pcme4a9i</name>
</geneLocation>
<dbReference type="EMBL" id="CP019603">
    <property type="protein sequence ID" value="ARU18033.1"/>
    <property type="molecule type" value="Genomic_DNA"/>
</dbReference>
<dbReference type="PANTHER" id="PTHR43194">
    <property type="entry name" value="HYDROLASE ALPHA/BETA FOLD FAMILY"/>
    <property type="match status" value="1"/>
</dbReference>
<reference evidence="3 5" key="2">
    <citation type="submission" date="2020-08" db="EMBL/GenBank/DDBJ databases">
        <authorList>
            <person name="Liu G."/>
            <person name="Sun C."/>
        </authorList>
    </citation>
    <scope>NUCLEOTIDE SEQUENCE [LARGE SCALE GENOMIC DNA]</scope>
    <source>
        <strain evidence="3 5">OT19</strain>
        <plasmid evidence="3 5">plas1</plasmid>
    </source>
</reference>
<evidence type="ECO:0000259" key="1">
    <source>
        <dbReference type="Pfam" id="PF12697"/>
    </source>
</evidence>
<evidence type="ECO:0000313" key="4">
    <source>
        <dbReference type="Proteomes" id="UP000195807"/>
    </source>
</evidence>
<dbReference type="GO" id="GO:0016787">
    <property type="term" value="F:hydrolase activity"/>
    <property type="evidence" value="ECO:0007669"/>
    <property type="project" value="UniProtKB-KW"/>
</dbReference>
<keyword evidence="2" id="KW-0378">Hydrolase</keyword>
<proteinExistence type="predicted"/>
<sequence length="237" mass="25175">MDTKFSSTAPVAILPGLMCDSRMFGAQLGAGAQVVDGFYGGASSMTGMADYALARLPLRAVLVGHSMGARVALEIMRIAPERVAGIVLADTGVHPVKEGERERRHALRDLGRERGMDALVDRWLPPMLGSRARADAALYGSLRSMCIDAGIGVYEAQVEALLSRPALDDVLAAIACPALSVTGEEDAWSPPAQHDAIADAIPGCMRRDVAEAGHMLPAERPQEFNAVLREWLAATNT</sequence>
<dbReference type="SUPFAM" id="SSF53474">
    <property type="entry name" value="alpha/beta-Hydrolases"/>
    <property type="match status" value="1"/>
</dbReference>
<evidence type="ECO:0000313" key="3">
    <source>
        <dbReference type="EMBL" id="QNE07536.1"/>
    </source>
</evidence>
<organism evidence="2 4">
    <name type="scientific">Croceicoccus marinus</name>
    <dbReference type="NCBI Taxonomy" id="450378"/>
    <lineage>
        <taxon>Bacteria</taxon>
        <taxon>Pseudomonadati</taxon>
        <taxon>Pseudomonadota</taxon>
        <taxon>Alphaproteobacteria</taxon>
        <taxon>Sphingomonadales</taxon>
        <taxon>Erythrobacteraceae</taxon>
        <taxon>Croceicoccus</taxon>
    </lineage>
</organism>
<evidence type="ECO:0000313" key="2">
    <source>
        <dbReference type="EMBL" id="ARU18033.1"/>
    </source>
</evidence>
<feature type="domain" description="AB hydrolase-1" evidence="1">
    <location>
        <begin position="50"/>
        <end position="226"/>
    </location>
</feature>
<dbReference type="KEGG" id="cman:A9D14_17170"/>
<name>A0A1Z1FH27_9SPHN</name>
<dbReference type="Gene3D" id="3.40.50.1820">
    <property type="entry name" value="alpha/beta hydrolase"/>
    <property type="match status" value="1"/>
</dbReference>
<protein>
    <submittedName>
        <fullName evidence="3">Alpha/beta fold hydrolase</fullName>
    </submittedName>
    <submittedName>
        <fullName evidence="2">Alpha/beta hydrolase</fullName>
    </submittedName>
</protein>
<dbReference type="InterPro" id="IPR000073">
    <property type="entry name" value="AB_hydrolase_1"/>
</dbReference>
<reference evidence="2 4" key="1">
    <citation type="submission" date="2017-01" db="EMBL/GenBank/DDBJ databases">
        <title>Complete genome sequence of esterase-producing bacterium Croceicoccus marinus E4A9.</title>
        <authorList>
            <person name="Wu Y.-H."/>
            <person name="Cheng H."/>
            <person name="Xu L."/>
            <person name="Huo Y.-Y."/>
            <person name="Wang C.-S."/>
            <person name="Xu X.-W."/>
        </authorList>
    </citation>
    <scope>NUCLEOTIDE SEQUENCE [LARGE SCALE GENOMIC DNA]</scope>
    <source>
        <strain evidence="2 4">E4A9</strain>
        <plasmid evidence="2">pCME4A9I</plasmid>
        <plasmid evidence="4">Plasmid pcme4a9i</plasmid>
    </source>
</reference>
<keyword evidence="4" id="KW-1185">Reference proteome</keyword>
<dbReference type="EMBL" id="CP060053">
    <property type="protein sequence ID" value="QNE07536.1"/>
    <property type="molecule type" value="Genomic_DNA"/>
</dbReference>
<dbReference type="InterPro" id="IPR029058">
    <property type="entry name" value="AB_hydrolase_fold"/>
</dbReference>